<evidence type="ECO:0000256" key="2">
    <source>
        <dbReference type="ARBA" id="ARBA00012608"/>
    </source>
</evidence>
<dbReference type="EMBL" id="CP154795">
    <property type="protein sequence ID" value="XAN08750.1"/>
    <property type="molecule type" value="Genomic_DNA"/>
</dbReference>
<evidence type="ECO:0000256" key="6">
    <source>
        <dbReference type="ARBA" id="ARBA00023002"/>
    </source>
</evidence>
<dbReference type="NCBIfam" id="TIGR01350">
    <property type="entry name" value="lipoamide_DH"/>
    <property type="match status" value="1"/>
</dbReference>
<dbReference type="Pfam" id="PF07992">
    <property type="entry name" value="Pyr_redox_2"/>
    <property type="match status" value="1"/>
</dbReference>
<comment type="similarity">
    <text evidence="1 11">Belongs to the class-I pyridine nucleotide-disulfide oxidoreductase family.</text>
</comment>
<keyword evidence="7 11" id="KW-0520">NAD</keyword>
<accession>A0ABZ3FU96</accession>
<evidence type="ECO:0000256" key="7">
    <source>
        <dbReference type="ARBA" id="ARBA00023027"/>
    </source>
</evidence>
<reference evidence="14 15" key="1">
    <citation type="submission" date="2024-04" db="EMBL/GenBank/DDBJ databases">
        <title>Isolation of an actinomycete strain from pig manure.</title>
        <authorList>
            <person name="Gong T."/>
            <person name="Yu Z."/>
            <person name="An M."/>
            <person name="Wei C."/>
            <person name="Yang W."/>
            <person name="Liu L."/>
        </authorList>
    </citation>
    <scope>NUCLEOTIDE SEQUENCE [LARGE SCALE GENOMIC DNA]</scope>
    <source>
        <strain evidence="14 15">ZF39</strain>
    </source>
</reference>
<dbReference type="Gene3D" id="3.30.390.30">
    <property type="match status" value="1"/>
</dbReference>
<dbReference type="RefSeq" id="WP_425310180.1">
    <property type="nucleotide sequence ID" value="NZ_CP154795.1"/>
</dbReference>
<proteinExistence type="inferred from homology"/>
<evidence type="ECO:0000256" key="3">
    <source>
        <dbReference type="ARBA" id="ARBA00016961"/>
    </source>
</evidence>
<name>A0ABZ3FU96_9ACTN</name>
<evidence type="ECO:0000259" key="12">
    <source>
        <dbReference type="Pfam" id="PF02852"/>
    </source>
</evidence>
<evidence type="ECO:0000256" key="9">
    <source>
        <dbReference type="ARBA" id="ARBA00023284"/>
    </source>
</evidence>
<keyword evidence="15" id="KW-1185">Reference proteome</keyword>
<dbReference type="PANTHER" id="PTHR22912">
    <property type="entry name" value="DISULFIDE OXIDOREDUCTASE"/>
    <property type="match status" value="1"/>
</dbReference>
<dbReference type="PIRSF" id="PIRSF000350">
    <property type="entry name" value="Mercury_reductase_MerA"/>
    <property type="match status" value="1"/>
</dbReference>
<comment type="catalytic activity">
    <reaction evidence="10 11">
        <text>N(6)-[(R)-dihydrolipoyl]-L-lysyl-[protein] + NAD(+) = N(6)-[(R)-lipoyl]-L-lysyl-[protein] + NADH + H(+)</text>
        <dbReference type="Rhea" id="RHEA:15045"/>
        <dbReference type="Rhea" id="RHEA-COMP:10474"/>
        <dbReference type="Rhea" id="RHEA-COMP:10475"/>
        <dbReference type="ChEBI" id="CHEBI:15378"/>
        <dbReference type="ChEBI" id="CHEBI:57540"/>
        <dbReference type="ChEBI" id="CHEBI:57945"/>
        <dbReference type="ChEBI" id="CHEBI:83099"/>
        <dbReference type="ChEBI" id="CHEBI:83100"/>
        <dbReference type="EC" id="1.8.1.4"/>
    </reaction>
</comment>
<evidence type="ECO:0000313" key="15">
    <source>
        <dbReference type="Proteomes" id="UP001442841"/>
    </source>
</evidence>
<dbReference type="SUPFAM" id="SSF51905">
    <property type="entry name" value="FAD/NAD(P)-binding domain"/>
    <property type="match status" value="1"/>
</dbReference>
<keyword evidence="5 11" id="KW-0274">FAD</keyword>
<comment type="miscellaneous">
    <text evidence="11">The active site is a redox-active disulfide bond.</text>
</comment>
<dbReference type="InterPro" id="IPR016156">
    <property type="entry name" value="FAD/NAD-linked_Rdtase_dimer_sf"/>
</dbReference>
<dbReference type="InterPro" id="IPR001100">
    <property type="entry name" value="Pyr_nuc-diS_OxRdtase"/>
</dbReference>
<evidence type="ECO:0000256" key="1">
    <source>
        <dbReference type="ARBA" id="ARBA00007532"/>
    </source>
</evidence>
<dbReference type="PROSITE" id="PS00076">
    <property type="entry name" value="PYRIDINE_REDOX_1"/>
    <property type="match status" value="1"/>
</dbReference>
<dbReference type="GO" id="GO:0004148">
    <property type="term" value="F:dihydrolipoyl dehydrogenase (NADH) activity"/>
    <property type="evidence" value="ECO:0007669"/>
    <property type="project" value="UniProtKB-EC"/>
</dbReference>
<dbReference type="PRINTS" id="PR00368">
    <property type="entry name" value="FADPNR"/>
</dbReference>
<dbReference type="Pfam" id="PF02852">
    <property type="entry name" value="Pyr_redox_dim"/>
    <property type="match status" value="1"/>
</dbReference>
<sequence>MSEYDICVLGGGPGGYASALYAASAGLKVAIVEKETFGGTCLNRGCIPAKGLLQAAEVYRAVGHAKSFGFEVPAGETKIDWPQVNKRKQGVVNTLVKGLEGLIKKRKVDIFRGKGTMNADGKIVVDGQVIDSKNVIIVSGSVPKWFPGMEPGPRVITSDEATNSTWESLPKSVAVIGGGVIGVEFASVYIDMGVETTLLEFMDDPILPLGTDREVADTVAKALKKRGLKAIGGAKVGKLQDNGSSVTVPYEKGGKEESIEVEQVLVAVGRRPLSEDQGFEEAGVAIDQRGFIEVDTNTMQTSREGVYAVGDVVNTPGLAHVAYAEAIVAVKHILGENPVPLDYGKVPNIVYAHPEIAWSGMTEEQAKEAGIDYEVKKHGWPGNGRSMIVGETEGMVKIIAEKNGPIIGFHIAGPWASELMNGGYYAVNWEATPEDLGHLIHAHPTLAENIGETVITFSGRSLHN</sequence>
<dbReference type="InterPro" id="IPR012999">
    <property type="entry name" value="Pyr_OxRdtase_I_AS"/>
</dbReference>
<organism evidence="14 15">
    <name type="scientific">Ammonicoccus fulvus</name>
    <dbReference type="NCBI Taxonomy" id="3138240"/>
    <lineage>
        <taxon>Bacteria</taxon>
        <taxon>Bacillati</taxon>
        <taxon>Actinomycetota</taxon>
        <taxon>Actinomycetes</taxon>
        <taxon>Propionibacteriales</taxon>
        <taxon>Propionibacteriaceae</taxon>
        <taxon>Ammonicoccus</taxon>
    </lineage>
</organism>
<evidence type="ECO:0000256" key="5">
    <source>
        <dbReference type="ARBA" id="ARBA00022827"/>
    </source>
</evidence>
<dbReference type="Gene3D" id="3.50.50.60">
    <property type="entry name" value="FAD/NAD(P)-binding domain"/>
    <property type="match status" value="2"/>
</dbReference>
<dbReference type="SUPFAM" id="SSF55424">
    <property type="entry name" value="FAD/NAD-linked reductases, dimerisation (C-terminal) domain"/>
    <property type="match status" value="1"/>
</dbReference>
<dbReference type="InterPro" id="IPR023753">
    <property type="entry name" value="FAD/NAD-binding_dom"/>
</dbReference>
<comment type="cofactor">
    <cofactor evidence="11">
        <name>FAD</name>
        <dbReference type="ChEBI" id="CHEBI:57692"/>
    </cofactor>
    <text evidence="11">Binds 1 FAD per subunit.</text>
</comment>
<feature type="domain" description="FAD/NAD(P)-binding" evidence="13">
    <location>
        <begin position="4"/>
        <end position="326"/>
    </location>
</feature>
<dbReference type="InterPro" id="IPR006258">
    <property type="entry name" value="Lipoamide_DH"/>
</dbReference>
<evidence type="ECO:0000256" key="8">
    <source>
        <dbReference type="ARBA" id="ARBA00023157"/>
    </source>
</evidence>
<evidence type="ECO:0000259" key="13">
    <source>
        <dbReference type="Pfam" id="PF07992"/>
    </source>
</evidence>
<evidence type="ECO:0000256" key="11">
    <source>
        <dbReference type="RuleBase" id="RU003692"/>
    </source>
</evidence>
<dbReference type="PRINTS" id="PR00411">
    <property type="entry name" value="PNDRDTASEI"/>
</dbReference>
<dbReference type="Proteomes" id="UP001442841">
    <property type="component" value="Chromosome"/>
</dbReference>
<gene>
    <name evidence="14" type="primary">lpdA</name>
    <name evidence="14" type="ORF">AADG42_16035</name>
</gene>
<protein>
    <recommendedName>
        <fullName evidence="3 11">Dihydrolipoyl dehydrogenase</fullName>
        <ecNumber evidence="2 11">1.8.1.4</ecNumber>
    </recommendedName>
</protein>
<dbReference type="InterPro" id="IPR050151">
    <property type="entry name" value="Class-I_Pyr_Nuc-Dis_Oxidored"/>
</dbReference>
<keyword evidence="4 11" id="KW-0285">Flavoprotein</keyword>
<evidence type="ECO:0000256" key="10">
    <source>
        <dbReference type="ARBA" id="ARBA00049187"/>
    </source>
</evidence>
<dbReference type="PANTHER" id="PTHR22912:SF151">
    <property type="entry name" value="DIHYDROLIPOYL DEHYDROGENASE, MITOCHONDRIAL"/>
    <property type="match status" value="1"/>
</dbReference>
<evidence type="ECO:0000256" key="4">
    <source>
        <dbReference type="ARBA" id="ARBA00022630"/>
    </source>
</evidence>
<keyword evidence="8" id="KW-1015">Disulfide bond</keyword>
<dbReference type="InterPro" id="IPR004099">
    <property type="entry name" value="Pyr_nucl-diS_OxRdtase_dimer"/>
</dbReference>
<keyword evidence="9 11" id="KW-0676">Redox-active center</keyword>
<feature type="domain" description="Pyridine nucleotide-disulphide oxidoreductase dimerisation" evidence="12">
    <location>
        <begin position="346"/>
        <end position="452"/>
    </location>
</feature>
<dbReference type="EC" id="1.8.1.4" evidence="2 11"/>
<evidence type="ECO:0000313" key="14">
    <source>
        <dbReference type="EMBL" id="XAN08750.1"/>
    </source>
</evidence>
<dbReference type="InterPro" id="IPR036188">
    <property type="entry name" value="FAD/NAD-bd_sf"/>
</dbReference>
<keyword evidence="6 11" id="KW-0560">Oxidoreductase</keyword>